<dbReference type="Pfam" id="PF03537">
    <property type="entry name" value="Glyco_hydro_114"/>
    <property type="match status" value="1"/>
</dbReference>
<evidence type="ECO:0000256" key="1">
    <source>
        <dbReference type="SAM" id="SignalP"/>
    </source>
</evidence>
<proteinExistence type="predicted"/>
<dbReference type="InterPro" id="IPR013785">
    <property type="entry name" value="Aldolase_TIM"/>
</dbReference>
<evidence type="ECO:0000313" key="4">
    <source>
        <dbReference type="Proteomes" id="UP000247980"/>
    </source>
</evidence>
<gene>
    <name evidence="3" type="ORF">CVS30_17470</name>
</gene>
<dbReference type="PANTHER" id="PTHR35273">
    <property type="entry name" value="ALPHA-1,4 POLYGALACTOSAMINIDASE, PUTATIVE (AFU_ORTHOLOGUE AFUA_3G07890)-RELATED"/>
    <property type="match status" value="1"/>
</dbReference>
<dbReference type="PANTHER" id="PTHR35273:SF2">
    <property type="entry name" value="ALPHA-GALACTOSIDASE"/>
    <property type="match status" value="1"/>
</dbReference>
<sequence length="278" mass="30092">MTDLRSVGMLVAVLTLGLTSCAADSASEVTAVTEETAAFALLPPAGIPDYQLGGSYVPIADVEIVVRDRLSTPDPGRYSICYINGFQTQPAELELWPENTLLTDESGLVMDPDWPDEALLDTSTNEKRVQILAVLKPWIQNCATAGYAAVEFDNLDSYTRTDGALTKADNLELATDLVAFTHAKGLAAGQKNAAEDAAELQSQASFDFAVSEECAAYDECSLYTGVYREQVIDIEYTDQLPRSFASMCADAGVPSSMILRDRDLVTPAEDGYHFERCT</sequence>
<feature type="signal peptide" evidence="1">
    <location>
        <begin position="1"/>
        <end position="22"/>
    </location>
</feature>
<accession>A0A2V5ILP1</accession>
<dbReference type="SUPFAM" id="SSF51445">
    <property type="entry name" value="(Trans)glycosidases"/>
    <property type="match status" value="1"/>
</dbReference>
<dbReference type="AlphaFoldDB" id="A0A2V5ILP1"/>
<comment type="caution">
    <text evidence="3">The sequence shown here is derived from an EMBL/GenBank/DDBJ whole genome shotgun (WGS) entry which is preliminary data.</text>
</comment>
<evidence type="ECO:0000313" key="3">
    <source>
        <dbReference type="EMBL" id="PYI37041.1"/>
    </source>
</evidence>
<keyword evidence="1" id="KW-0732">Signal</keyword>
<feature type="domain" description="Glycoside-hydrolase family GH114 TIM-barrel" evidence="2">
    <location>
        <begin position="49"/>
        <end position="265"/>
    </location>
</feature>
<dbReference type="Gene3D" id="3.20.20.70">
    <property type="entry name" value="Aldolase class I"/>
    <property type="match status" value="1"/>
</dbReference>
<dbReference type="InterPro" id="IPR004352">
    <property type="entry name" value="GH114_TIM-barrel"/>
</dbReference>
<reference evidence="3 4" key="1">
    <citation type="submission" date="2018-05" db="EMBL/GenBank/DDBJ databases">
        <title>Genetic diversity of glacier-inhabiting Cryobacterium bacteria in China and description of Cryobacterium mengkeensis sp. nov. and Arthrobacter glacialis sp. nov.</title>
        <authorList>
            <person name="Liu Q."/>
            <person name="Xin Y.-H."/>
        </authorList>
    </citation>
    <scope>NUCLEOTIDE SEQUENCE [LARGE SCALE GENOMIC DNA]</scope>
    <source>
        <strain evidence="3 4">B7</strain>
    </source>
</reference>
<organism evidence="3 4">
    <name type="scientific">Arthrobacter psychrolactophilus</name>
    <dbReference type="NCBI Taxonomy" id="92442"/>
    <lineage>
        <taxon>Bacteria</taxon>
        <taxon>Bacillati</taxon>
        <taxon>Actinomycetota</taxon>
        <taxon>Actinomycetes</taxon>
        <taxon>Micrococcales</taxon>
        <taxon>Micrococcaceae</taxon>
        <taxon>Arthrobacter</taxon>
    </lineage>
</organism>
<dbReference type="EMBL" id="QJVC01000031">
    <property type="protein sequence ID" value="PYI37041.1"/>
    <property type="molecule type" value="Genomic_DNA"/>
</dbReference>
<feature type="chain" id="PRO_5016147823" description="Glycoside-hydrolase family GH114 TIM-barrel domain-containing protein" evidence="1">
    <location>
        <begin position="23"/>
        <end position="278"/>
    </location>
</feature>
<dbReference type="PROSITE" id="PS51257">
    <property type="entry name" value="PROKAR_LIPOPROTEIN"/>
    <property type="match status" value="1"/>
</dbReference>
<protein>
    <recommendedName>
        <fullName evidence="2">Glycoside-hydrolase family GH114 TIM-barrel domain-containing protein</fullName>
    </recommendedName>
</protein>
<dbReference type="RefSeq" id="WP_110486836.1">
    <property type="nucleotide sequence ID" value="NZ_QJVC01000031.1"/>
</dbReference>
<dbReference type="InterPro" id="IPR017853">
    <property type="entry name" value="GH"/>
</dbReference>
<dbReference type="Proteomes" id="UP000247980">
    <property type="component" value="Unassembled WGS sequence"/>
</dbReference>
<name>A0A2V5ILP1_9MICC</name>
<keyword evidence="4" id="KW-1185">Reference proteome</keyword>
<evidence type="ECO:0000259" key="2">
    <source>
        <dbReference type="Pfam" id="PF03537"/>
    </source>
</evidence>
<dbReference type="OrthoDB" id="319933at2"/>